<sequence length="226" mass="24435">MDAQDVDIWLLTEVRRDWDPRGGRLVVAPPRGIDNKEKRWAGIETALPLGGLRERPTLEHAAEEGLALTRLEVGGARPSSVLVACSVLPWRGAGEYWPGLPVSQAAQFRYVLDHHVARIGAERLPGEPLIWGGDFNQQLTRPFWGATVGGATALRSAFDRLGLVAMTEQAQHLNADSHAIDHLAVSRDLVVVDSVAAVHRPGWGGGQLSDHAAYTAEVRVTIPTGS</sequence>
<dbReference type="Proteomes" id="UP000219514">
    <property type="component" value="Unassembled WGS sequence"/>
</dbReference>
<dbReference type="Gene3D" id="3.60.10.10">
    <property type="entry name" value="Endonuclease/exonuclease/phosphatase"/>
    <property type="match status" value="1"/>
</dbReference>
<dbReference type="OrthoDB" id="3775134at2"/>
<dbReference type="AlphaFoldDB" id="A0A285EHL2"/>
<dbReference type="GO" id="GO:0004527">
    <property type="term" value="F:exonuclease activity"/>
    <property type="evidence" value="ECO:0007669"/>
    <property type="project" value="UniProtKB-KW"/>
</dbReference>
<proteinExistence type="predicted"/>
<keyword evidence="1" id="KW-0269">Exonuclease</keyword>
<keyword evidence="1" id="KW-0540">Nuclease</keyword>
<evidence type="ECO:0000313" key="1">
    <source>
        <dbReference type="EMBL" id="SNX97684.1"/>
    </source>
</evidence>
<dbReference type="GO" id="GO:0004519">
    <property type="term" value="F:endonuclease activity"/>
    <property type="evidence" value="ECO:0007669"/>
    <property type="project" value="UniProtKB-KW"/>
</dbReference>
<organism evidence="1 2">
    <name type="scientific">Geodermatophilus sabuli</name>
    <dbReference type="NCBI Taxonomy" id="1564158"/>
    <lineage>
        <taxon>Bacteria</taxon>
        <taxon>Bacillati</taxon>
        <taxon>Actinomycetota</taxon>
        <taxon>Actinomycetes</taxon>
        <taxon>Geodermatophilales</taxon>
        <taxon>Geodermatophilaceae</taxon>
        <taxon>Geodermatophilus</taxon>
    </lineage>
</organism>
<evidence type="ECO:0000313" key="2">
    <source>
        <dbReference type="Proteomes" id="UP000219514"/>
    </source>
</evidence>
<keyword evidence="1" id="KW-0378">Hydrolase</keyword>
<dbReference type="EMBL" id="OBDO01000008">
    <property type="protein sequence ID" value="SNX97684.1"/>
    <property type="molecule type" value="Genomic_DNA"/>
</dbReference>
<gene>
    <name evidence="1" type="ORF">SAMN06893097_10849</name>
</gene>
<dbReference type="SUPFAM" id="SSF56219">
    <property type="entry name" value="DNase I-like"/>
    <property type="match status" value="1"/>
</dbReference>
<reference evidence="1 2" key="1">
    <citation type="submission" date="2017-09" db="EMBL/GenBank/DDBJ databases">
        <authorList>
            <person name="Ehlers B."/>
            <person name="Leendertz F.H."/>
        </authorList>
    </citation>
    <scope>NUCLEOTIDE SEQUENCE [LARGE SCALE GENOMIC DNA]</scope>
    <source>
        <strain evidence="1 2">DSM 46844</strain>
    </source>
</reference>
<keyword evidence="1" id="KW-0255">Endonuclease</keyword>
<keyword evidence="2" id="KW-1185">Reference proteome</keyword>
<name>A0A285EHL2_9ACTN</name>
<protein>
    <submittedName>
        <fullName evidence="1">Endonuclease/Exonuclease/phosphatase family protein</fullName>
    </submittedName>
</protein>
<dbReference type="InterPro" id="IPR036691">
    <property type="entry name" value="Endo/exonu/phosph_ase_sf"/>
</dbReference>
<accession>A0A285EHL2</accession>